<keyword evidence="3" id="KW-1185">Reference proteome</keyword>
<dbReference type="EMBL" id="UFVS01000001">
    <property type="protein sequence ID" value="SUX42096.1"/>
    <property type="molecule type" value="Genomic_DNA"/>
</dbReference>
<protein>
    <submittedName>
        <fullName evidence="2">Uncharacterized protein</fullName>
    </submittedName>
</protein>
<gene>
    <name evidence="2" type="ORF">NCTC13560_00911</name>
    <name evidence="1" type="ORF">SAMN05421682_10925</name>
</gene>
<evidence type="ECO:0000313" key="4">
    <source>
        <dbReference type="Proteomes" id="UP000255231"/>
    </source>
</evidence>
<reference evidence="1 3" key="1">
    <citation type="submission" date="2017-01" db="EMBL/GenBank/DDBJ databases">
        <authorList>
            <person name="Varghese N."/>
            <person name="Submissions S."/>
        </authorList>
    </citation>
    <scope>NUCLEOTIDE SEQUENCE [LARGE SCALE GENOMIC DNA]</scope>
    <source>
        <strain evidence="1 3">ATCC 27950</strain>
    </source>
</reference>
<dbReference type="AlphaFoldDB" id="A0A381F6B0"/>
<sequence length="61" mass="7136">MANFNFETVVQILTDISLSYQLIEKGVKSIVKIIRMIKKTKVKTCKTFFLIQLSVKICRKR</sequence>
<reference evidence="2 4" key="2">
    <citation type="submission" date="2018-06" db="EMBL/GenBank/DDBJ databases">
        <authorList>
            <consortium name="Pathogen Informatics"/>
            <person name="Doyle S."/>
        </authorList>
    </citation>
    <scope>NUCLEOTIDE SEQUENCE [LARGE SCALE GENOMIC DNA]</scope>
    <source>
        <strain evidence="2 4">NCTC13560</strain>
    </source>
</reference>
<dbReference type="Proteomes" id="UP000185725">
    <property type="component" value="Unassembled WGS sequence"/>
</dbReference>
<evidence type="ECO:0000313" key="1">
    <source>
        <dbReference type="EMBL" id="SIQ82965.1"/>
    </source>
</evidence>
<dbReference type="EMBL" id="FTMF01000009">
    <property type="protein sequence ID" value="SIQ82965.1"/>
    <property type="molecule type" value="Genomic_DNA"/>
</dbReference>
<evidence type="ECO:0000313" key="2">
    <source>
        <dbReference type="EMBL" id="SUX42096.1"/>
    </source>
</evidence>
<dbReference type="KEGG" id="cil:EG358_01545"/>
<proteinExistence type="predicted"/>
<dbReference type="Proteomes" id="UP000255231">
    <property type="component" value="Unassembled WGS sequence"/>
</dbReference>
<evidence type="ECO:0000313" key="3">
    <source>
        <dbReference type="Proteomes" id="UP000185725"/>
    </source>
</evidence>
<accession>A0A381F6B0</accession>
<organism evidence="2 4">
    <name type="scientific">Chryseobacterium indoltheticum</name>
    <dbReference type="NCBI Taxonomy" id="254"/>
    <lineage>
        <taxon>Bacteria</taxon>
        <taxon>Pseudomonadati</taxon>
        <taxon>Bacteroidota</taxon>
        <taxon>Flavobacteriia</taxon>
        <taxon>Flavobacteriales</taxon>
        <taxon>Weeksellaceae</taxon>
        <taxon>Chryseobacterium group</taxon>
        <taxon>Chryseobacterium</taxon>
    </lineage>
</organism>
<name>A0A381F6B0_9FLAO</name>